<proteinExistence type="predicted"/>
<keyword evidence="4" id="KW-1185">Reference proteome</keyword>
<accession>A0A4Y7SJK1</accession>
<evidence type="ECO:0000256" key="1">
    <source>
        <dbReference type="SAM" id="MobiDB-lite"/>
    </source>
</evidence>
<reference evidence="3 4" key="1">
    <citation type="journal article" date="2019" name="Nat. Ecol. Evol.">
        <title>Megaphylogeny resolves global patterns of mushroom evolution.</title>
        <authorList>
            <person name="Varga T."/>
            <person name="Krizsan K."/>
            <person name="Foldi C."/>
            <person name="Dima B."/>
            <person name="Sanchez-Garcia M."/>
            <person name="Sanchez-Ramirez S."/>
            <person name="Szollosi G.J."/>
            <person name="Szarkandi J.G."/>
            <person name="Papp V."/>
            <person name="Albert L."/>
            <person name="Andreopoulos W."/>
            <person name="Angelini C."/>
            <person name="Antonin V."/>
            <person name="Barry K.W."/>
            <person name="Bougher N.L."/>
            <person name="Buchanan P."/>
            <person name="Buyck B."/>
            <person name="Bense V."/>
            <person name="Catcheside P."/>
            <person name="Chovatia M."/>
            <person name="Cooper J."/>
            <person name="Damon W."/>
            <person name="Desjardin D."/>
            <person name="Finy P."/>
            <person name="Geml J."/>
            <person name="Haridas S."/>
            <person name="Hughes K."/>
            <person name="Justo A."/>
            <person name="Karasinski D."/>
            <person name="Kautmanova I."/>
            <person name="Kiss B."/>
            <person name="Kocsube S."/>
            <person name="Kotiranta H."/>
            <person name="LaButti K.M."/>
            <person name="Lechner B.E."/>
            <person name="Liimatainen K."/>
            <person name="Lipzen A."/>
            <person name="Lukacs Z."/>
            <person name="Mihaltcheva S."/>
            <person name="Morgado L.N."/>
            <person name="Niskanen T."/>
            <person name="Noordeloos M.E."/>
            <person name="Ohm R.A."/>
            <person name="Ortiz-Santana B."/>
            <person name="Ovrebo C."/>
            <person name="Racz N."/>
            <person name="Riley R."/>
            <person name="Savchenko A."/>
            <person name="Shiryaev A."/>
            <person name="Soop K."/>
            <person name="Spirin V."/>
            <person name="Szebenyi C."/>
            <person name="Tomsovsky M."/>
            <person name="Tulloss R.E."/>
            <person name="Uehling J."/>
            <person name="Grigoriev I.V."/>
            <person name="Vagvolgyi C."/>
            <person name="Papp T."/>
            <person name="Martin F.M."/>
            <person name="Miettinen O."/>
            <person name="Hibbett D.S."/>
            <person name="Nagy L.G."/>
        </authorList>
    </citation>
    <scope>NUCLEOTIDE SEQUENCE [LARGE SCALE GENOMIC DNA]</scope>
    <source>
        <strain evidence="3 4">FP101781</strain>
    </source>
</reference>
<keyword evidence="2" id="KW-0472">Membrane</keyword>
<feature type="transmembrane region" description="Helical" evidence="2">
    <location>
        <begin position="554"/>
        <end position="580"/>
    </location>
</feature>
<feature type="transmembrane region" description="Helical" evidence="2">
    <location>
        <begin position="586"/>
        <end position="607"/>
    </location>
</feature>
<feature type="transmembrane region" description="Helical" evidence="2">
    <location>
        <begin position="510"/>
        <end position="529"/>
    </location>
</feature>
<evidence type="ECO:0000256" key="2">
    <source>
        <dbReference type="SAM" id="Phobius"/>
    </source>
</evidence>
<protein>
    <submittedName>
        <fullName evidence="3">Uncharacterized protein</fullName>
    </submittedName>
</protein>
<evidence type="ECO:0000313" key="4">
    <source>
        <dbReference type="Proteomes" id="UP000298030"/>
    </source>
</evidence>
<evidence type="ECO:0000313" key="3">
    <source>
        <dbReference type="EMBL" id="TEB21838.1"/>
    </source>
</evidence>
<dbReference type="OrthoDB" id="2657661at2759"/>
<feature type="compositionally biased region" description="Polar residues" evidence="1">
    <location>
        <begin position="659"/>
        <end position="688"/>
    </location>
</feature>
<feature type="compositionally biased region" description="Low complexity" evidence="1">
    <location>
        <begin position="641"/>
        <end position="651"/>
    </location>
</feature>
<sequence length="703" mass="79529">MAERAFAGSSTLDRSNAVARDGLDEEIQFPQPVIALPSYSTPSALGTGWQELSMGDRVVGGSTENFPSNLHMTDEIPHLVEVTTRGEPEYERYRRGYTHPAVYETYDIPALKTSFNAPPCPEGWRTFIHPEGMRYFFNASPDLPVPVLTEAWIYDKEIYARLTEYMGQIYRYMERSGVVFPRPAPNDLPKDVHLYPQDLAPVVLVLEFKLSGNVGYYFVSHPTKALFWLDPFDFSEMLGEVHIRHTEWLVGLQMKSHYWTHNDYFPHVYELKHDDLEEAEDLLATAIGDAVTSSTATTGLYDLEQLKYLQILLQRYEQKPVERRQRIVGERRIICRLLDNFYRQRFLNLYGERGARLDSTQSIHYSTFRRQKFVGLTSQKQLATAWYQRVYYSVLGCRPSLDDSGPMTEDADPPIDQEVKEMHRESIWMRILSLLMFGTPGMHIGKLREITVDQIVSQQSLIKYSESMVEEWRDVALYGTVMMGADMSFLSIGSVDESSSDGKASSPQRAAYFSFLMSLASVILCMLLLRQHREAMSVTFVANRSNSRWGLESLALMYALPFALLIWSFISFFICFAILWYGSSDYALIAIVSAVLLGSLVAIAWVAQAQYEEDLYESYLTTAVEWVKRLIQHDGPCGSDSASTLTKSSRASSKRSVKQENVSGKQSKSGSATNVLATGFSPNPTTGPASIHLQREGGTGSHV</sequence>
<dbReference type="EMBL" id="QPFP01000102">
    <property type="protein sequence ID" value="TEB21838.1"/>
    <property type="molecule type" value="Genomic_DNA"/>
</dbReference>
<comment type="caution">
    <text evidence="3">The sequence shown here is derived from an EMBL/GenBank/DDBJ whole genome shotgun (WGS) entry which is preliminary data.</text>
</comment>
<keyword evidence="2" id="KW-0812">Transmembrane</keyword>
<name>A0A4Y7SJK1_COPMI</name>
<dbReference type="AlphaFoldDB" id="A0A4Y7SJK1"/>
<feature type="region of interest" description="Disordered" evidence="1">
    <location>
        <begin position="636"/>
        <end position="703"/>
    </location>
</feature>
<organism evidence="3 4">
    <name type="scientific">Coprinellus micaceus</name>
    <name type="common">Glistening ink-cap mushroom</name>
    <name type="synonym">Coprinus micaceus</name>
    <dbReference type="NCBI Taxonomy" id="71717"/>
    <lineage>
        <taxon>Eukaryota</taxon>
        <taxon>Fungi</taxon>
        <taxon>Dikarya</taxon>
        <taxon>Basidiomycota</taxon>
        <taxon>Agaricomycotina</taxon>
        <taxon>Agaricomycetes</taxon>
        <taxon>Agaricomycetidae</taxon>
        <taxon>Agaricales</taxon>
        <taxon>Agaricineae</taxon>
        <taxon>Psathyrellaceae</taxon>
        <taxon>Coprinellus</taxon>
    </lineage>
</organism>
<gene>
    <name evidence="3" type="ORF">FA13DRAFT_1741570</name>
</gene>
<keyword evidence="2" id="KW-1133">Transmembrane helix</keyword>
<dbReference type="Proteomes" id="UP000298030">
    <property type="component" value="Unassembled WGS sequence"/>
</dbReference>